<dbReference type="InterPro" id="IPR034122">
    <property type="entry name" value="Retropepsin-like_bacterial"/>
</dbReference>
<dbReference type="RefSeq" id="WP_221400846.1">
    <property type="nucleotide sequence ID" value="NZ_JACHOB010000001.1"/>
</dbReference>
<name>A0A840I1M7_9PROT</name>
<dbReference type="EMBL" id="JACHOB010000001">
    <property type="protein sequence ID" value="MBB4658142.1"/>
    <property type="molecule type" value="Genomic_DNA"/>
</dbReference>
<dbReference type="Proteomes" id="UP000563524">
    <property type="component" value="Unassembled WGS sequence"/>
</dbReference>
<organism evidence="2 3">
    <name type="scientific">Parvularcula dongshanensis</name>
    <dbReference type="NCBI Taxonomy" id="1173995"/>
    <lineage>
        <taxon>Bacteria</taxon>
        <taxon>Pseudomonadati</taxon>
        <taxon>Pseudomonadota</taxon>
        <taxon>Alphaproteobacteria</taxon>
        <taxon>Parvularculales</taxon>
        <taxon>Parvularculaceae</taxon>
        <taxon>Parvularcula</taxon>
    </lineage>
</organism>
<dbReference type="SUPFAM" id="SSF50630">
    <property type="entry name" value="Acid proteases"/>
    <property type="match status" value="1"/>
</dbReference>
<evidence type="ECO:0000313" key="3">
    <source>
        <dbReference type="Proteomes" id="UP000563524"/>
    </source>
</evidence>
<keyword evidence="1" id="KW-0472">Membrane</keyword>
<sequence>MRERAGFYAVATLAVVLLFLAMRGFDSRGHWNPAREVEPARFETVDGEQRIVLRAGPSGHFFFQAEANGAPVRFMVDTGASYVTLTESDAERAGLRFSPEDFTLRFETANGAVYAAGGTLDELRIGDAVIRTLAVVVVPDDKLGGSLFGVNGLNRFDRRETTRDELVLTVEAAPQG</sequence>
<keyword evidence="2" id="KW-0378">Hydrolase</keyword>
<proteinExistence type="predicted"/>
<dbReference type="PROSITE" id="PS00141">
    <property type="entry name" value="ASP_PROTEASE"/>
    <property type="match status" value="1"/>
</dbReference>
<gene>
    <name evidence="2" type="ORF">GGQ59_000642</name>
</gene>
<dbReference type="AlphaFoldDB" id="A0A840I1M7"/>
<comment type="caution">
    <text evidence="2">The sequence shown here is derived from an EMBL/GenBank/DDBJ whole genome shotgun (WGS) entry which is preliminary data.</text>
</comment>
<protein>
    <submittedName>
        <fullName evidence="2">Aspartyl protease family protein</fullName>
    </submittedName>
</protein>
<keyword evidence="3" id="KW-1185">Reference proteome</keyword>
<dbReference type="NCBIfam" id="TIGR02281">
    <property type="entry name" value="clan_AA_DTGA"/>
    <property type="match status" value="1"/>
</dbReference>
<dbReference type="Gene3D" id="2.40.70.10">
    <property type="entry name" value="Acid Proteases"/>
    <property type="match status" value="1"/>
</dbReference>
<dbReference type="CDD" id="cd05483">
    <property type="entry name" value="retropepsin_like_bacteria"/>
    <property type="match status" value="1"/>
</dbReference>
<dbReference type="InterPro" id="IPR011969">
    <property type="entry name" value="Clan_AA_Asp_peptidase_C"/>
</dbReference>
<reference evidence="2 3" key="1">
    <citation type="submission" date="2020-08" db="EMBL/GenBank/DDBJ databases">
        <title>Genomic Encyclopedia of Type Strains, Phase IV (KMG-IV): sequencing the most valuable type-strain genomes for metagenomic binning, comparative biology and taxonomic classification.</title>
        <authorList>
            <person name="Goeker M."/>
        </authorList>
    </citation>
    <scope>NUCLEOTIDE SEQUENCE [LARGE SCALE GENOMIC DNA]</scope>
    <source>
        <strain evidence="2 3">DSM 102850</strain>
    </source>
</reference>
<evidence type="ECO:0000256" key="1">
    <source>
        <dbReference type="SAM" id="Phobius"/>
    </source>
</evidence>
<feature type="transmembrane region" description="Helical" evidence="1">
    <location>
        <begin position="6"/>
        <end position="25"/>
    </location>
</feature>
<evidence type="ECO:0000313" key="2">
    <source>
        <dbReference type="EMBL" id="MBB4658142.1"/>
    </source>
</evidence>
<dbReference type="GO" id="GO:0004190">
    <property type="term" value="F:aspartic-type endopeptidase activity"/>
    <property type="evidence" value="ECO:0007669"/>
    <property type="project" value="InterPro"/>
</dbReference>
<dbReference type="InterPro" id="IPR021109">
    <property type="entry name" value="Peptidase_aspartic_dom_sf"/>
</dbReference>
<dbReference type="InterPro" id="IPR001969">
    <property type="entry name" value="Aspartic_peptidase_AS"/>
</dbReference>
<accession>A0A840I1M7</accession>
<keyword evidence="2" id="KW-0645">Protease</keyword>
<keyword evidence="1" id="KW-1133">Transmembrane helix</keyword>
<dbReference type="GO" id="GO:0006508">
    <property type="term" value="P:proteolysis"/>
    <property type="evidence" value="ECO:0007669"/>
    <property type="project" value="UniProtKB-KW"/>
</dbReference>
<keyword evidence="1" id="KW-0812">Transmembrane</keyword>
<dbReference type="Pfam" id="PF13650">
    <property type="entry name" value="Asp_protease_2"/>
    <property type="match status" value="1"/>
</dbReference>